<reference evidence="5" key="1">
    <citation type="submission" date="2013-10" db="EMBL/GenBank/DDBJ databases">
        <title>Genomic analysis of the causative agents of coccidiosis in chickens.</title>
        <authorList>
            <person name="Reid A.J."/>
            <person name="Blake D."/>
            <person name="Billington K."/>
            <person name="Browne H."/>
            <person name="Dunn M."/>
            <person name="Hung S."/>
            <person name="Kawahara F."/>
            <person name="Miranda-Saavedra D."/>
            <person name="Mourier T."/>
            <person name="Nagra H."/>
            <person name="Otto T.D."/>
            <person name="Rawlings N."/>
            <person name="Sanchez A."/>
            <person name="Sanders M."/>
            <person name="Subramaniam C."/>
            <person name="Tay Y."/>
            <person name="Dear P."/>
            <person name="Doerig C."/>
            <person name="Gruber A."/>
            <person name="Parkinson J."/>
            <person name="Shirley M."/>
            <person name="Wan K.L."/>
            <person name="Berriman M."/>
            <person name="Tomley F."/>
            <person name="Pain A."/>
        </authorList>
    </citation>
    <scope>NUCLEOTIDE SEQUENCE</scope>
    <source>
        <strain evidence="5">Houghton</strain>
    </source>
</reference>
<reference evidence="5" key="2">
    <citation type="submission" date="2013-10" db="EMBL/GenBank/DDBJ databases">
        <authorList>
            <person name="Aslett M."/>
        </authorList>
    </citation>
    <scope>NUCLEOTIDE SEQUENCE</scope>
    <source>
        <strain evidence="5">Houghton</strain>
    </source>
</reference>
<feature type="domain" description="tRNA/rRNA methyltransferase SpoU type" evidence="4">
    <location>
        <begin position="204"/>
        <end position="297"/>
    </location>
</feature>
<dbReference type="OrthoDB" id="270651at2759"/>
<dbReference type="Proteomes" id="UP000018050">
    <property type="component" value="Unassembled WGS sequence"/>
</dbReference>
<protein>
    <recommendedName>
        <fullName evidence="4">tRNA/rRNA methyltransferase SpoU type domain-containing protein</fullName>
    </recommendedName>
</protein>
<evidence type="ECO:0000256" key="2">
    <source>
        <dbReference type="ARBA" id="ARBA00022679"/>
    </source>
</evidence>
<dbReference type="GeneID" id="25269886"/>
<dbReference type="PANTHER" id="PTHR43191:SF2">
    <property type="entry name" value="RRNA METHYLTRANSFERASE 3, MITOCHONDRIAL"/>
    <property type="match status" value="1"/>
</dbReference>
<sequence>MRSATGEAPTLNHMSSTFPDLDSLNAREEVQSSHSGSAKNGLSPSDAAEHRERLERRLQAQLRDGSRSKNVKRLEDPIAKHLIRVAGNPAYRFVDTSIKRHNSASTDDNELPPSNLHDPSSIKAHPRLNANVETHFVSNRILRKVAGFHSYDDGCVAEMRMPEPAENWGNIRLLLCLGNIPSSLGSIRRDQTPTASSVNSDFLDPGTVGTLLRTAAALQWQGAWILPSCPDIFNPLAIRASQGALFWLPYRRGTVKELIQLCQDKELAICVPHEGGIPVRTDGIFERRQKKGVCLVLDSSLISAAELYRENQTIRLSPSRLESHEGSTEMSNKSKKAFAQTEKPGFKPDVFLSLGSDVAPKGSMGLLHPVTTASLLLYHTKQWHFPSLGGSPHLFSVKQKR</sequence>
<dbReference type="InterPro" id="IPR029028">
    <property type="entry name" value="Alpha/beta_knot_MTases"/>
</dbReference>
<dbReference type="Gene3D" id="3.40.1280.10">
    <property type="match status" value="1"/>
</dbReference>
<dbReference type="InterPro" id="IPR001537">
    <property type="entry name" value="SpoU_MeTrfase"/>
</dbReference>
<dbReference type="InterPro" id="IPR029026">
    <property type="entry name" value="tRNA_m1G_MTases_N"/>
</dbReference>
<dbReference type="EMBL" id="HG670393">
    <property type="protein sequence ID" value="CDI76484.1"/>
    <property type="molecule type" value="Genomic_DNA"/>
</dbReference>
<dbReference type="GO" id="GO:0006396">
    <property type="term" value="P:RNA processing"/>
    <property type="evidence" value="ECO:0007669"/>
    <property type="project" value="InterPro"/>
</dbReference>
<evidence type="ECO:0000256" key="1">
    <source>
        <dbReference type="ARBA" id="ARBA00022603"/>
    </source>
</evidence>
<name>U6GD19_EIMAC</name>
<dbReference type="RefSeq" id="XP_013252983.1">
    <property type="nucleotide sequence ID" value="XM_013397529.1"/>
</dbReference>
<dbReference type="GO" id="GO:0032259">
    <property type="term" value="P:methylation"/>
    <property type="evidence" value="ECO:0007669"/>
    <property type="project" value="UniProtKB-KW"/>
</dbReference>
<evidence type="ECO:0000259" key="4">
    <source>
        <dbReference type="Pfam" id="PF00588"/>
    </source>
</evidence>
<feature type="compositionally biased region" description="Polar residues" evidence="3">
    <location>
        <begin position="32"/>
        <end position="43"/>
    </location>
</feature>
<accession>U6GD19</accession>
<dbReference type="Pfam" id="PF00588">
    <property type="entry name" value="SpoU_methylase"/>
    <property type="match status" value="1"/>
</dbReference>
<feature type="region of interest" description="Disordered" evidence="3">
    <location>
        <begin position="1"/>
        <end position="51"/>
    </location>
</feature>
<dbReference type="SUPFAM" id="SSF75217">
    <property type="entry name" value="alpha/beta knot"/>
    <property type="match status" value="1"/>
</dbReference>
<gene>
    <name evidence="5" type="ORF">EAH_00018160</name>
</gene>
<organism evidence="5 6">
    <name type="scientific">Eimeria acervulina</name>
    <name type="common">Coccidian parasite</name>
    <dbReference type="NCBI Taxonomy" id="5801"/>
    <lineage>
        <taxon>Eukaryota</taxon>
        <taxon>Sar</taxon>
        <taxon>Alveolata</taxon>
        <taxon>Apicomplexa</taxon>
        <taxon>Conoidasida</taxon>
        <taxon>Coccidia</taxon>
        <taxon>Eucoccidiorida</taxon>
        <taxon>Eimeriorina</taxon>
        <taxon>Eimeriidae</taxon>
        <taxon>Eimeria</taxon>
    </lineage>
</organism>
<keyword evidence="2" id="KW-0808">Transferase</keyword>
<keyword evidence="1" id="KW-0489">Methyltransferase</keyword>
<dbReference type="PANTHER" id="PTHR43191">
    <property type="entry name" value="RRNA METHYLTRANSFERASE 3"/>
    <property type="match status" value="1"/>
</dbReference>
<dbReference type="InterPro" id="IPR051259">
    <property type="entry name" value="rRNA_Methyltransferase"/>
</dbReference>
<proteinExistence type="predicted"/>
<evidence type="ECO:0000313" key="6">
    <source>
        <dbReference type="Proteomes" id="UP000018050"/>
    </source>
</evidence>
<evidence type="ECO:0000313" key="5">
    <source>
        <dbReference type="EMBL" id="CDI76484.1"/>
    </source>
</evidence>
<dbReference type="AlphaFoldDB" id="U6GD19"/>
<keyword evidence="6" id="KW-1185">Reference proteome</keyword>
<dbReference type="GO" id="GO:0003723">
    <property type="term" value="F:RNA binding"/>
    <property type="evidence" value="ECO:0007669"/>
    <property type="project" value="InterPro"/>
</dbReference>
<dbReference type="GO" id="GO:0008173">
    <property type="term" value="F:RNA methyltransferase activity"/>
    <property type="evidence" value="ECO:0007669"/>
    <property type="project" value="InterPro"/>
</dbReference>
<dbReference type="OMA" id="TILMYQL"/>
<evidence type="ECO:0000256" key="3">
    <source>
        <dbReference type="SAM" id="MobiDB-lite"/>
    </source>
</evidence>
<dbReference type="VEuPathDB" id="ToxoDB:EAH_00018160"/>